<proteinExistence type="predicted"/>
<evidence type="ECO:0000313" key="2">
    <source>
        <dbReference type="Proteomes" id="UP000198921"/>
    </source>
</evidence>
<name>A0A1H3PMU6_9ACTN</name>
<keyword evidence="2" id="KW-1185">Reference proteome</keyword>
<sequence length="41" mass="4747">MPKPFPPEFRRDVLTVAREGEASVAQVVRDFTILEFWLAAR</sequence>
<protein>
    <submittedName>
        <fullName evidence="1">Transposase</fullName>
    </submittedName>
</protein>
<organism evidence="1 2">
    <name type="scientific">Geodermatophilus africanus</name>
    <dbReference type="NCBI Taxonomy" id="1137993"/>
    <lineage>
        <taxon>Bacteria</taxon>
        <taxon>Bacillati</taxon>
        <taxon>Actinomycetota</taxon>
        <taxon>Actinomycetes</taxon>
        <taxon>Geodermatophilales</taxon>
        <taxon>Geodermatophilaceae</taxon>
        <taxon>Geodermatophilus</taxon>
    </lineage>
</organism>
<dbReference type="Proteomes" id="UP000198921">
    <property type="component" value="Unassembled WGS sequence"/>
</dbReference>
<dbReference type="AlphaFoldDB" id="A0A1H3PMU6"/>
<reference evidence="2" key="1">
    <citation type="submission" date="2016-10" db="EMBL/GenBank/DDBJ databases">
        <authorList>
            <person name="Varghese N."/>
            <person name="Submissions S."/>
        </authorList>
    </citation>
    <scope>NUCLEOTIDE SEQUENCE [LARGE SCALE GENOMIC DNA]</scope>
    <source>
        <strain evidence="2">DSM 45422</strain>
    </source>
</reference>
<dbReference type="EMBL" id="FNOT01000016">
    <property type="protein sequence ID" value="SDZ02205.1"/>
    <property type="molecule type" value="Genomic_DNA"/>
</dbReference>
<gene>
    <name evidence="1" type="ORF">SAMN05660209_04405</name>
</gene>
<dbReference type="RefSeq" id="WP_280140559.1">
    <property type="nucleotide sequence ID" value="NZ_FNOT01000016.1"/>
</dbReference>
<evidence type="ECO:0000313" key="1">
    <source>
        <dbReference type="EMBL" id="SDZ02205.1"/>
    </source>
</evidence>
<accession>A0A1H3PMU6</accession>